<organism evidence="1 2">
    <name type="scientific">Adiantum capillus-veneris</name>
    <name type="common">Maidenhair fern</name>
    <dbReference type="NCBI Taxonomy" id="13818"/>
    <lineage>
        <taxon>Eukaryota</taxon>
        <taxon>Viridiplantae</taxon>
        <taxon>Streptophyta</taxon>
        <taxon>Embryophyta</taxon>
        <taxon>Tracheophyta</taxon>
        <taxon>Polypodiopsida</taxon>
        <taxon>Polypodiidae</taxon>
        <taxon>Polypodiales</taxon>
        <taxon>Pteridineae</taxon>
        <taxon>Pteridaceae</taxon>
        <taxon>Vittarioideae</taxon>
        <taxon>Adiantum</taxon>
    </lineage>
</organism>
<keyword evidence="2" id="KW-1185">Reference proteome</keyword>
<evidence type="ECO:0000313" key="2">
    <source>
        <dbReference type="Proteomes" id="UP000886520"/>
    </source>
</evidence>
<protein>
    <submittedName>
        <fullName evidence="1">Uncharacterized protein</fullName>
    </submittedName>
</protein>
<sequence length="70" mass="7161">MRAVATMTAMPLIAATTMALALVASMVVVNIAALATLTTMLIITTASLPAIGTWPLSPPVVKVPQSLERG</sequence>
<dbReference type="Proteomes" id="UP000886520">
    <property type="component" value="Chromosome 9"/>
</dbReference>
<proteinExistence type="predicted"/>
<comment type="caution">
    <text evidence="1">The sequence shown here is derived from an EMBL/GenBank/DDBJ whole genome shotgun (WGS) entry which is preliminary data.</text>
</comment>
<reference evidence="1" key="1">
    <citation type="submission" date="2021-01" db="EMBL/GenBank/DDBJ databases">
        <title>Adiantum capillus-veneris genome.</title>
        <authorList>
            <person name="Fang Y."/>
            <person name="Liao Q."/>
        </authorList>
    </citation>
    <scope>NUCLEOTIDE SEQUENCE</scope>
    <source>
        <strain evidence="1">H3</strain>
        <tissue evidence="1">Leaf</tissue>
    </source>
</reference>
<name>A0A9D4UX57_ADICA</name>
<evidence type="ECO:0000313" key="1">
    <source>
        <dbReference type="EMBL" id="KAI5075646.1"/>
    </source>
</evidence>
<dbReference type="EMBL" id="JABFUD020000009">
    <property type="protein sequence ID" value="KAI5075646.1"/>
    <property type="molecule type" value="Genomic_DNA"/>
</dbReference>
<accession>A0A9D4UX57</accession>
<gene>
    <name evidence="1" type="ORF">GOP47_0009722</name>
</gene>
<dbReference type="AlphaFoldDB" id="A0A9D4UX57"/>